<dbReference type="EMBL" id="CP025408">
    <property type="protein sequence ID" value="AUH35473.1"/>
    <property type="molecule type" value="Genomic_DNA"/>
</dbReference>
<dbReference type="Proteomes" id="UP000233742">
    <property type="component" value="Chromosome"/>
</dbReference>
<evidence type="ECO:0000313" key="6">
    <source>
        <dbReference type="EMBL" id="AUH35473.1"/>
    </source>
</evidence>
<feature type="transmembrane region" description="Helical" evidence="5">
    <location>
        <begin position="115"/>
        <end position="137"/>
    </location>
</feature>
<organism evidence="6 7">
    <name type="scientific">Paracoccus tegillarcae</name>
    <dbReference type="NCBI Taxonomy" id="1529068"/>
    <lineage>
        <taxon>Bacteria</taxon>
        <taxon>Pseudomonadati</taxon>
        <taxon>Pseudomonadota</taxon>
        <taxon>Alphaproteobacteria</taxon>
        <taxon>Rhodobacterales</taxon>
        <taxon>Paracoccaceae</taxon>
        <taxon>Paracoccus</taxon>
    </lineage>
</organism>
<dbReference type="Pfam" id="PF07264">
    <property type="entry name" value="EI24"/>
    <property type="match status" value="1"/>
</dbReference>
<dbReference type="KEGG" id="paro:CUV01_14645"/>
<accession>A0A2K9EKA9</accession>
<feature type="transmembrane region" description="Helical" evidence="5">
    <location>
        <begin position="68"/>
        <end position="94"/>
    </location>
</feature>
<sequence length="237" mass="25489">MGWRALARGWADLLRPRILNLLLIGVGLTIALFIALQAGVFALVRALTPGQFSLPWIGTVDVGNALSWGSLALFPLMGFFLMGPVAAAFSGLFAERVSDQVEEIHYPKNRGQSIDFMDGLLESVAVVAAMLGVLLLTLLATPFLGPFAPLLFYTANGWLLGREFFQMAARRHLHEPQATALRKANATQITLAGIAIAVLLTIPVLNIAVPVLAAAVFTHLFQYVQSTSGPVLPYPRG</sequence>
<keyword evidence="7" id="KW-1185">Reference proteome</keyword>
<feature type="transmembrane region" description="Helical" evidence="5">
    <location>
        <begin position="21"/>
        <end position="48"/>
    </location>
</feature>
<evidence type="ECO:0000256" key="1">
    <source>
        <dbReference type="ARBA" id="ARBA00004141"/>
    </source>
</evidence>
<evidence type="ECO:0000256" key="5">
    <source>
        <dbReference type="SAM" id="Phobius"/>
    </source>
</evidence>
<proteinExistence type="predicted"/>
<keyword evidence="2 5" id="KW-0812">Transmembrane</keyword>
<comment type="subcellular location">
    <subcellularLocation>
        <location evidence="1">Membrane</location>
        <topology evidence="1">Multi-pass membrane protein</topology>
    </subcellularLocation>
</comment>
<feature type="transmembrane region" description="Helical" evidence="5">
    <location>
        <begin position="143"/>
        <end position="161"/>
    </location>
</feature>
<evidence type="ECO:0008006" key="8">
    <source>
        <dbReference type="Google" id="ProtNLM"/>
    </source>
</evidence>
<name>A0A2K9EKA9_9RHOB</name>
<dbReference type="InterPro" id="IPR059112">
    <property type="entry name" value="CysZ/EI24"/>
</dbReference>
<evidence type="ECO:0000313" key="7">
    <source>
        <dbReference type="Proteomes" id="UP000233742"/>
    </source>
</evidence>
<gene>
    <name evidence="6" type="ORF">CUV01_14645</name>
</gene>
<evidence type="ECO:0000256" key="4">
    <source>
        <dbReference type="ARBA" id="ARBA00023136"/>
    </source>
</evidence>
<evidence type="ECO:0000256" key="3">
    <source>
        <dbReference type="ARBA" id="ARBA00022989"/>
    </source>
</evidence>
<protein>
    <recommendedName>
        <fullName evidence="8">CysZ protein</fullName>
    </recommendedName>
</protein>
<dbReference type="AlphaFoldDB" id="A0A2K9EKA9"/>
<keyword evidence="4 5" id="KW-0472">Membrane</keyword>
<dbReference type="OrthoDB" id="5421146at2"/>
<feature type="transmembrane region" description="Helical" evidence="5">
    <location>
        <begin position="191"/>
        <end position="217"/>
    </location>
</feature>
<keyword evidence="3 5" id="KW-1133">Transmembrane helix</keyword>
<evidence type="ECO:0000256" key="2">
    <source>
        <dbReference type="ARBA" id="ARBA00022692"/>
    </source>
</evidence>
<reference evidence="6 7" key="1">
    <citation type="submission" date="2017-12" db="EMBL/GenBank/DDBJ databases">
        <authorList>
            <person name="Hurst M.R.H."/>
        </authorList>
    </citation>
    <scope>NUCLEOTIDE SEQUENCE [LARGE SCALE GENOMIC DNA]</scope>
    <source>
        <strain evidence="6 7">BM15</strain>
    </source>
</reference>